<dbReference type="Proteomes" id="UP000001822">
    <property type="component" value="Chromosome"/>
</dbReference>
<name>A0A6N4SUY9_CYTH3</name>
<gene>
    <name evidence="1" type="ordered locus">CHU_2963</name>
</gene>
<protein>
    <submittedName>
        <fullName evidence="1">Uncharacterized protein</fullName>
    </submittedName>
</protein>
<proteinExistence type="predicted"/>
<dbReference type="AlphaFoldDB" id="A0A6N4SUY9"/>
<keyword evidence="2" id="KW-1185">Reference proteome</keyword>
<accession>A0A6N4SUY9</accession>
<dbReference type="KEGG" id="chu:CHU_2963"/>
<evidence type="ECO:0000313" key="1">
    <source>
        <dbReference type="EMBL" id="ABG60205.1"/>
    </source>
</evidence>
<reference evidence="1 2" key="1">
    <citation type="journal article" date="2007" name="Appl. Environ. Microbiol.">
        <title>Genome sequence of the cellulolytic gliding bacterium Cytophaga hutchinsonii.</title>
        <authorList>
            <person name="Xie G."/>
            <person name="Bruce D.C."/>
            <person name="Challacombe J.F."/>
            <person name="Chertkov O."/>
            <person name="Detter J.C."/>
            <person name="Gilna P."/>
            <person name="Han C.S."/>
            <person name="Lucas S."/>
            <person name="Misra M."/>
            <person name="Myers G.L."/>
            <person name="Richardson P."/>
            <person name="Tapia R."/>
            <person name="Thayer N."/>
            <person name="Thompson L.S."/>
            <person name="Brettin T.S."/>
            <person name="Henrissat B."/>
            <person name="Wilson D.B."/>
            <person name="McBride M.J."/>
        </authorList>
    </citation>
    <scope>NUCLEOTIDE SEQUENCE [LARGE SCALE GENOMIC DNA]</scope>
    <source>
        <strain evidence="2">ATCC 33406 / DSM 1761 / CIP 103989 / NBRC 15051 / NCIMB 9469 / D465</strain>
    </source>
</reference>
<sequence>MNIQEFTCSEEWKAYEIWLSIKNHHKIINGYTTVKLSLEFLNDLNFEILDKNDMACKNHLITISLSRPIDMELLHTYLVILGVNKMFIDRSYENYKTYLSVWV</sequence>
<organism evidence="1 2">
    <name type="scientific">Cytophaga hutchinsonii (strain ATCC 33406 / DSM 1761 / CIP 103989 / NBRC 15051 / NCIMB 9469 / D465)</name>
    <dbReference type="NCBI Taxonomy" id="269798"/>
    <lineage>
        <taxon>Bacteria</taxon>
        <taxon>Pseudomonadati</taxon>
        <taxon>Bacteroidota</taxon>
        <taxon>Cytophagia</taxon>
        <taxon>Cytophagales</taxon>
        <taxon>Cytophagaceae</taxon>
        <taxon>Cytophaga</taxon>
    </lineage>
</organism>
<dbReference type="EMBL" id="CP000383">
    <property type="protein sequence ID" value="ABG60205.1"/>
    <property type="molecule type" value="Genomic_DNA"/>
</dbReference>
<evidence type="ECO:0000313" key="2">
    <source>
        <dbReference type="Proteomes" id="UP000001822"/>
    </source>
</evidence>